<dbReference type="Gene3D" id="1.10.10.60">
    <property type="entry name" value="Homeodomain-like"/>
    <property type="match status" value="1"/>
</dbReference>
<dbReference type="Proteomes" id="UP000004080">
    <property type="component" value="Unassembled WGS sequence"/>
</dbReference>
<dbReference type="InterPro" id="IPR036271">
    <property type="entry name" value="Tet_transcr_reg_TetR-rel_C_sf"/>
</dbReference>
<evidence type="ECO:0000256" key="4">
    <source>
        <dbReference type="PROSITE-ProRule" id="PRU00335"/>
    </source>
</evidence>
<dbReference type="AlphaFoldDB" id="I8UFF6"/>
<evidence type="ECO:0000313" key="6">
    <source>
        <dbReference type="EMBL" id="EIT85538.1"/>
    </source>
</evidence>
<evidence type="ECO:0000256" key="2">
    <source>
        <dbReference type="ARBA" id="ARBA00023125"/>
    </source>
</evidence>
<dbReference type="PANTHER" id="PTHR47506:SF6">
    <property type="entry name" value="HTH-TYPE TRANSCRIPTIONAL REPRESSOR NEMR"/>
    <property type="match status" value="1"/>
</dbReference>
<dbReference type="Pfam" id="PF00440">
    <property type="entry name" value="TetR_N"/>
    <property type="match status" value="1"/>
</dbReference>
<dbReference type="Pfam" id="PF17922">
    <property type="entry name" value="TetR_C_17"/>
    <property type="match status" value="1"/>
</dbReference>
<dbReference type="RefSeq" id="WP_007202063.1">
    <property type="nucleotide sequence ID" value="NZ_AKKV01000025.1"/>
</dbReference>
<protein>
    <submittedName>
        <fullName evidence="6">TetR family transcriptional regulator</fullName>
    </submittedName>
</protein>
<name>I8UFF6_9BACL</name>
<dbReference type="InterPro" id="IPR001647">
    <property type="entry name" value="HTH_TetR"/>
</dbReference>
<dbReference type="eggNOG" id="COG1309">
    <property type="taxonomic scope" value="Bacteria"/>
</dbReference>
<feature type="DNA-binding region" description="H-T-H motif" evidence="4">
    <location>
        <begin position="34"/>
        <end position="53"/>
    </location>
</feature>
<dbReference type="InterPro" id="IPR041612">
    <property type="entry name" value="YfiR_C"/>
</dbReference>
<accession>I8UFF6</accession>
<dbReference type="GO" id="GO:0003677">
    <property type="term" value="F:DNA binding"/>
    <property type="evidence" value="ECO:0007669"/>
    <property type="project" value="UniProtKB-UniRule"/>
</dbReference>
<keyword evidence="3" id="KW-0804">Transcription</keyword>
<evidence type="ECO:0000313" key="7">
    <source>
        <dbReference type="Proteomes" id="UP000004080"/>
    </source>
</evidence>
<evidence type="ECO:0000259" key="5">
    <source>
        <dbReference type="PROSITE" id="PS50977"/>
    </source>
</evidence>
<keyword evidence="7" id="KW-1185">Reference proteome</keyword>
<dbReference type="InterPro" id="IPR009057">
    <property type="entry name" value="Homeodomain-like_sf"/>
</dbReference>
<proteinExistence type="predicted"/>
<dbReference type="STRING" id="1196324.A374_09883"/>
<dbReference type="PRINTS" id="PR00455">
    <property type="entry name" value="HTHTETR"/>
</dbReference>
<organism evidence="6 7">
    <name type="scientific">Fictibacillus macauensis ZFHKF-1</name>
    <dbReference type="NCBI Taxonomy" id="1196324"/>
    <lineage>
        <taxon>Bacteria</taxon>
        <taxon>Bacillati</taxon>
        <taxon>Bacillota</taxon>
        <taxon>Bacilli</taxon>
        <taxon>Bacillales</taxon>
        <taxon>Fictibacillaceae</taxon>
        <taxon>Fictibacillus</taxon>
    </lineage>
</organism>
<keyword evidence="2 4" id="KW-0238">DNA-binding</keyword>
<dbReference type="OrthoDB" id="9814703at2"/>
<comment type="caution">
    <text evidence="6">The sequence shown here is derived from an EMBL/GenBank/DDBJ whole genome shotgun (WGS) entry which is preliminary data.</text>
</comment>
<dbReference type="InterPro" id="IPR023772">
    <property type="entry name" value="DNA-bd_HTH_TetR-type_CS"/>
</dbReference>
<dbReference type="PROSITE" id="PS50977">
    <property type="entry name" value="HTH_TETR_2"/>
    <property type="match status" value="1"/>
</dbReference>
<dbReference type="PROSITE" id="PS01081">
    <property type="entry name" value="HTH_TETR_1"/>
    <property type="match status" value="1"/>
</dbReference>
<dbReference type="SUPFAM" id="SSF48498">
    <property type="entry name" value="Tetracyclin repressor-like, C-terminal domain"/>
    <property type="match status" value="1"/>
</dbReference>
<sequence>MAPKVPASHKQQRRDTILTAAKTLFAQKGYEATTIQDIMDVTKSSRGGIYAYFANKEAIFHALLATLMEEQAKWVATVYEQTNKKAWQTLLTIIHAYRPVTSEIPKLTAAITEYMYIYGRRPENSAFVSDRYQQGLALYTSLLQKGVTSGEFQPIAPLQQISSYCITFLDGIAISQLMLTTHSPSISDQLDLFILSLAQMLGKEAPDSL</sequence>
<feature type="domain" description="HTH tetR-type" evidence="5">
    <location>
        <begin position="11"/>
        <end position="71"/>
    </location>
</feature>
<dbReference type="PATRIC" id="fig|1196324.3.peg.2017"/>
<reference evidence="6 7" key="1">
    <citation type="journal article" date="2012" name="J. Bacteriol.">
        <title>Genome of Bacillus macauensis ZFHKF-1, a Long-Chain-Forming Bacterium.</title>
        <authorList>
            <person name="Cai L."/>
            <person name="Zhang T."/>
        </authorList>
    </citation>
    <scope>NUCLEOTIDE SEQUENCE [LARGE SCALE GENOMIC DNA]</scope>
    <source>
        <strain evidence="6 7">ZFHKF-1</strain>
    </source>
</reference>
<dbReference type="SUPFAM" id="SSF46689">
    <property type="entry name" value="Homeodomain-like"/>
    <property type="match status" value="1"/>
</dbReference>
<dbReference type="Gene3D" id="1.10.357.10">
    <property type="entry name" value="Tetracycline Repressor, domain 2"/>
    <property type="match status" value="1"/>
</dbReference>
<gene>
    <name evidence="6" type="ORF">A374_09883</name>
</gene>
<evidence type="ECO:0000256" key="3">
    <source>
        <dbReference type="ARBA" id="ARBA00023163"/>
    </source>
</evidence>
<keyword evidence="1" id="KW-0805">Transcription regulation</keyword>
<dbReference type="PANTHER" id="PTHR47506">
    <property type="entry name" value="TRANSCRIPTIONAL REGULATORY PROTEIN"/>
    <property type="match status" value="1"/>
</dbReference>
<dbReference type="EMBL" id="AKKV01000025">
    <property type="protein sequence ID" value="EIT85538.1"/>
    <property type="molecule type" value="Genomic_DNA"/>
</dbReference>
<evidence type="ECO:0000256" key="1">
    <source>
        <dbReference type="ARBA" id="ARBA00023015"/>
    </source>
</evidence>